<dbReference type="Pfam" id="PF17676">
    <property type="entry name" value="Peptidase_S66C"/>
    <property type="match status" value="1"/>
</dbReference>
<evidence type="ECO:0000256" key="2">
    <source>
        <dbReference type="ARBA" id="ARBA00022645"/>
    </source>
</evidence>
<dbReference type="GO" id="GO:0008236">
    <property type="term" value="F:serine-type peptidase activity"/>
    <property type="evidence" value="ECO:0007669"/>
    <property type="project" value="UniProtKB-KW"/>
</dbReference>
<feature type="domain" description="LD-carboxypeptidase N-terminal" evidence="7">
    <location>
        <begin position="13"/>
        <end position="130"/>
    </location>
</feature>
<evidence type="ECO:0000256" key="4">
    <source>
        <dbReference type="ARBA" id="ARBA00022801"/>
    </source>
</evidence>
<dbReference type="Gene3D" id="3.40.50.10740">
    <property type="entry name" value="Class I glutamine amidotransferase-like"/>
    <property type="match status" value="1"/>
</dbReference>
<dbReference type="InterPro" id="IPR027461">
    <property type="entry name" value="Carboxypeptidase_A_C_sf"/>
</dbReference>
<dbReference type="SUPFAM" id="SSF141986">
    <property type="entry name" value="LD-carboxypeptidase A C-terminal domain-like"/>
    <property type="match status" value="1"/>
</dbReference>
<feature type="active site" description="Charge relay system" evidence="6">
    <location>
        <position position="276"/>
    </location>
</feature>
<dbReference type="SUPFAM" id="SSF52317">
    <property type="entry name" value="Class I glutamine amidotransferase-like"/>
    <property type="match status" value="1"/>
</dbReference>
<comment type="similarity">
    <text evidence="1">Belongs to the peptidase S66 family.</text>
</comment>
<feature type="domain" description="LD-carboxypeptidase C-terminal" evidence="8">
    <location>
        <begin position="179"/>
        <end position="291"/>
    </location>
</feature>
<sequence length="304" mass="33654">MKYPSKLKDGATIGLVSPSSPIPAERVGLCRKVLEDMGFHVKLSDNHADSKGGYMAGDEKLRAAWINKMFGDPEVDAVFCVRGGDGATRIIPYIDTEMIRKNPKVFVGYSDITCLHLLFNQTCGLVTFHGPMVSSNMVDHFDPESKKAFFDCINADREYVYQPPEGYPLKPLKDGRAFGPMTGGNLTLMAASLGTPYEMDTKGRIILIEEIGEHMGNVDRHIYQLKNAGKFKEAAGILIGQFSDCTGEEPYGIEDIIMDATEGLHLPIMSNIQSGHGFPMINLPMGAFCEINTQRRSLRFFTER</sequence>
<keyword evidence="2" id="KW-0121">Carboxypeptidase</keyword>
<dbReference type="InterPro" id="IPR040921">
    <property type="entry name" value="Peptidase_S66C"/>
</dbReference>
<dbReference type="PANTHER" id="PTHR30237">
    <property type="entry name" value="MURAMOYLTETRAPEPTIDE CARBOXYPEPTIDASE"/>
    <property type="match status" value="1"/>
</dbReference>
<dbReference type="Gene3D" id="3.50.30.60">
    <property type="entry name" value="LD-carboxypeptidase A C-terminal domain-like"/>
    <property type="match status" value="1"/>
</dbReference>
<evidence type="ECO:0000313" key="9">
    <source>
        <dbReference type="EMBL" id="HIU27196.1"/>
    </source>
</evidence>
<dbReference type="InterPro" id="IPR029062">
    <property type="entry name" value="Class_I_gatase-like"/>
</dbReference>
<evidence type="ECO:0000313" key="10">
    <source>
        <dbReference type="Proteomes" id="UP000824091"/>
    </source>
</evidence>
<proteinExistence type="inferred from homology"/>
<evidence type="ECO:0000256" key="3">
    <source>
        <dbReference type="ARBA" id="ARBA00022670"/>
    </source>
</evidence>
<evidence type="ECO:0000259" key="7">
    <source>
        <dbReference type="Pfam" id="PF02016"/>
    </source>
</evidence>
<dbReference type="InterPro" id="IPR027478">
    <property type="entry name" value="LdcA_N"/>
</dbReference>
<dbReference type="Proteomes" id="UP000824091">
    <property type="component" value="Unassembled WGS sequence"/>
</dbReference>
<keyword evidence="3" id="KW-0645">Protease</keyword>
<keyword evidence="5" id="KW-0720">Serine protease</keyword>
<name>A0A9D1I2J7_9FIRM</name>
<dbReference type="GO" id="GO:0004180">
    <property type="term" value="F:carboxypeptidase activity"/>
    <property type="evidence" value="ECO:0007669"/>
    <property type="project" value="UniProtKB-KW"/>
</dbReference>
<organism evidence="9 10">
    <name type="scientific">Candidatus Fimisoma avicola</name>
    <dbReference type="NCBI Taxonomy" id="2840826"/>
    <lineage>
        <taxon>Bacteria</taxon>
        <taxon>Bacillati</taxon>
        <taxon>Bacillota</taxon>
        <taxon>Clostridia</taxon>
        <taxon>Eubacteriales</taxon>
        <taxon>Candidatus Fimisoma</taxon>
    </lineage>
</organism>
<evidence type="ECO:0000259" key="8">
    <source>
        <dbReference type="Pfam" id="PF17676"/>
    </source>
</evidence>
<accession>A0A9D1I2J7</accession>
<gene>
    <name evidence="9" type="ORF">IAD16_02290</name>
</gene>
<evidence type="ECO:0000256" key="6">
    <source>
        <dbReference type="PIRSR" id="PIRSR028757-1"/>
    </source>
</evidence>
<evidence type="ECO:0000256" key="1">
    <source>
        <dbReference type="ARBA" id="ARBA00010233"/>
    </source>
</evidence>
<dbReference type="AlphaFoldDB" id="A0A9D1I2J7"/>
<protein>
    <submittedName>
        <fullName evidence="9">LD-carboxypeptidase</fullName>
    </submittedName>
</protein>
<feature type="active site" description="Charge relay system" evidence="6">
    <location>
        <position position="209"/>
    </location>
</feature>
<keyword evidence="4" id="KW-0378">Hydrolase</keyword>
<dbReference type="PANTHER" id="PTHR30237:SF2">
    <property type="entry name" value="MUREIN TETRAPEPTIDE CARBOXYPEPTIDASE"/>
    <property type="match status" value="1"/>
</dbReference>
<reference evidence="9" key="2">
    <citation type="journal article" date="2021" name="PeerJ">
        <title>Extensive microbial diversity within the chicken gut microbiome revealed by metagenomics and culture.</title>
        <authorList>
            <person name="Gilroy R."/>
            <person name="Ravi A."/>
            <person name="Getino M."/>
            <person name="Pursley I."/>
            <person name="Horton D.L."/>
            <person name="Alikhan N.F."/>
            <person name="Baker D."/>
            <person name="Gharbi K."/>
            <person name="Hall N."/>
            <person name="Watson M."/>
            <person name="Adriaenssens E.M."/>
            <person name="Foster-Nyarko E."/>
            <person name="Jarju S."/>
            <person name="Secka A."/>
            <person name="Antonio M."/>
            <person name="Oren A."/>
            <person name="Chaudhuri R.R."/>
            <person name="La Ragione R."/>
            <person name="Hildebrand F."/>
            <person name="Pallen M.J."/>
        </authorList>
    </citation>
    <scope>NUCLEOTIDE SEQUENCE</scope>
    <source>
        <strain evidence="9">11300</strain>
    </source>
</reference>
<dbReference type="PIRSF" id="PIRSF028757">
    <property type="entry name" value="LD-carboxypeptidase"/>
    <property type="match status" value="1"/>
</dbReference>
<comment type="caution">
    <text evidence="9">The sequence shown here is derived from an EMBL/GenBank/DDBJ whole genome shotgun (WGS) entry which is preliminary data.</text>
</comment>
<reference evidence="9" key="1">
    <citation type="submission" date="2020-10" db="EMBL/GenBank/DDBJ databases">
        <authorList>
            <person name="Gilroy R."/>
        </authorList>
    </citation>
    <scope>NUCLEOTIDE SEQUENCE</scope>
    <source>
        <strain evidence="9">11300</strain>
    </source>
</reference>
<dbReference type="InterPro" id="IPR040449">
    <property type="entry name" value="Peptidase_S66_N"/>
</dbReference>
<dbReference type="EMBL" id="DVMO01000035">
    <property type="protein sequence ID" value="HIU27196.1"/>
    <property type="molecule type" value="Genomic_DNA"/>
</dbReference>
<dbReference type="CDD" id="cd07025">
    <property type="entry name" value="Peptidase_S66"/>
    <property type="match status" value="1"/>
</dbReference>
<dbReference type="InterPro" id="IPR003507">
    <property type="entry name" value="S66_fam"/>
</dbReference>
<evidence type="ECO:0000256" key="5">
    <source>
        <dbReference type="ARBA" id="ARBA00022825"/>
    </source>
</evidence>
<feature type="active site" description="Nucleophile" evidence="6">
    <location>
        <position position="110"/>
    </location>
</feature>
<dbReference type="GO" id="GO:0006508">
    <property type="term" value="P:proteolysis"/>
    <property type="evidence" value="ECO:0007669"/>
    <property type="project" value="UniProtKB-KW"/>
</dbReference>
<dbReference type="Pfam" id="PF02016">
    <property type="entry name" value="Peptidase_S66"/>
    <property type="match status" value="1"/>
</dbReference>